<organism evidence="3">
    <name type="scientific">Melampsora larici-populina (strain 98AG31 / pathotype 3-4-7)</name>
    <name type="common">Poplar leaf rust fungus</name>
    <dbReference type="NCBI Taxonomy" id="747676"/>
    <lineage>
        <taxon>Eukaryota</taxon>
        <taxon>Fungi</taxon>
        <taxon>Dikarya</taxon>
        <taxon>Basidiomycota</taxon>
        <taxon>Pucciniomycotina</taxon>
        <taxon>Pucciniomycetes</taxon>
        <taxon>Pucciniales</taxon>
        <taxon>Melampsoraceae</taxon>
        <taxon>Melampsora</taxon>
    </lineage>
</organism>
<evidence type="ECO:0000313" key="2">
    <source>
        <dbReference type="EMBL" id="EGG09850.1"/>
    </source>
</evidence>
<evidence type="ECO:0000313" key="3">
    <source>
        <dbReference type="Proteomes" id="UP000001072"/>
    </source>
</evidence>
<dbReference type="VEuPathDB" id="FungiDB:MELLADRAFT_95376"/>
<sequence>MVPVGAPSGAVSAITWSTGIDEMNHRMATGEAAKDILYMINDKLLGDYDRTKKNEGLPENIEYTRRMLRNRAGKQHGTPASTPAPAPAPALGSKTSTIKAKTTLEAPSIPKMTKMKTYSAEELRHIEKKARQMKSGFDYTYMGNGEFVPIAKTNWDAHGIWGQIRVYDHEDHELLYKTGCCYCGGGSRGLNDFTDGETAIGFSMILCAGVVSYAPKYVMKCLR</sequence>
<dbReference type="EMBL" id="GL883096">
    <property type="protein sequence ID" value="EGG09850.1"/>
    <property type="molecule type" value="Genomic_DNA"/>
</dbReference>
<dbReference type="GeneID" id="18937222"/>
<reference evidence="3" key="1">
    <citation type="journal article" date="2011" name="Proc. Natl. Acad. Sci. U.S.A.">
        <title>Obligate biotrophy features unraveled by the genomic analysis of rust fungi.</title>
        <authorList>
            <person name="Duplessis S."/>
            <person name="Cuomo C.A."/>
            <person name="Lin Y.-C."/>
            <person name="Aerts A."/>
            <person name="Tisserant E."/>
            <person name="Veneault-Fourrey C."/>
            <person name="Joly D.L."/>
            <person name="Hacquard S."/>
            <person name="Amselem J."/>
            <person name="Cantarel B.L."/>
            <person name="Chiu R."/>
            <person name="Coutinho P.M."/>
            <person name="Feau N."/>
            <person name="Field M."/>
            <person name="Frey P."/>
            <person name="Gelhaye E."/>
            <person name="Goldberg J."/>
            <person name="Grabherr M.G."/>
            <person name="Kodira C.D."/>
            <person name="Kohler A."/>
            <person name="Kuees U."/>
            <person name="Lindquist E.A."/>
            <person name="Lucas S.M."/>
            <person name="Mago R."/>
            <person name="Mauceli E."/>
            <person name="Morin E."/>
            <person name="Murat C."/>
            <person name="Pangilinan J.L."/>
            <person name="Park R."/>
            <person name="Pearson M."/>
            <person name="Quesneville H."/>
            <person name="Rouhier N."/>
            <person name="Sakthikumar S."/>
            <person name="Salamov A.A."/>
            <person name="Schmutz J."/>
            <person name="Selles B."/>
            <person name="Shapiro H."/>
            <person name="Tanguay P."/>
            <person name="Tuskan G.A."/>
            <person name="Henrissat B."/>
            <person name="Van de Peer Y."/>
            <person name="Rouze P."/>
            <person name="Ellis J.G."/>
            <person name="Dodds P.N."/>
            <person name="Schein J.E."/>
            <person name="Zhong S."/>
            <person name="Hamelin R.C."/>
            <person name="Grigoriev I.V."/>
            <person name="Szabo L.J."/>
            <person name="Martin F."/>
        </authorList>
    </citation>
    <scope>NUCLEOTIDE SEQUENCE [LARGE SCALE GENOMIC DNA]</scope>
    <source>
        <strain evidence="3">98AG31 / pathotype 3-4-7</strain>
    </source>
</reference>
<keyword evidence="3" id="KW-1185">Reference proteome</keyword>
<proteinExistence type="predicted"/>
<evidence type="ECO:0000256" key="1">
    <source>
        <dbReference type="SAM" id="MobiDB-lite"/>
    </source>
</evidence>
<dbReference type="AlphaFoldDB" id="F4RCB1"/>
<name>F4RCB1_MELLP</name>
<accession>F4RCB1</accession>
<protein>
    <submittedName>
        <fullName evidence="2">Secreted protein</fullName>
    </submittedName>
</protein>
<dbReference type="InParanoid" id="F4RCB1"/>
<dbReference type="RefSeq" id="XP_007406904.1">
    <property type="nucleotide sequence ID" value="XM_007406842.1"/>
</dbReference>
<gene>
    <name evidence="2" type="ORF">MELLADRAFT_95376</name>
</gene>
<dbReference type="Proteomes" id="UP000001072">
    <property type="component" value="Unassembled WGS sequence"/>
</dbReference>
<dbReference type="KEGG" id="mlr:MELLADRAFT_95376"/>
<dbReference type="HOGENOM" id="CLU_1240376_0_0_1"/>
<feature type="region of interest" description="Disordered" evidence="1">
    <location>
        <begin position="72"/>
        <end position="97"/>
    </location>
</feature>